<feature type="binding site" evidence="5">
    <location>
        <position position="61"/>
    </location>
    <ligand>
        <name>S-adenosyl-L-methionine</name>
        <dbReference type="ChEBI" id="CHEBI:59789"/>
    </ligand>
</feature>
<dbReference type="SUPFAM" id="SSF53335">
    <property type="entry name" value="S-adenosyl-L-methionine-dependent methyltransferases"/>
    <property type="match status" value="1"/>
</dbReference>
<evidence type="ECO:0000313" key="6">
    <source>
        <dbReference type="EMBL" id="MEJ8567549.1"/>
    </source>
</evidence>
<accession>A0AAW9RDS0</accession>
<dbReference type="CDD" id="cd02440">
    <property type="entry name" value="AdoMet_MTases"/>
    <property type="match status" value="1"/>
</dbReference>
<proteinExistence type="inferred from homology"/>
<feature type="binding site" evidence="5">
    <location>
        <position position="42"/>
    </location>
    <ligand>
        <name>S-adenosyl-L-methionine</name>
        <dbReference type="ChEBI" id="CHEBI:59789"/>
    </ligand>
</feature>
<reference evidence="6 7" key="1">
    <citation type="submission" date="2024-02" db="EMBL/GenBank/DDBJ databases">
        <title>A novel Wenzhouxiangellaceae bacterium, isolated from coastal sediments.</title>
        <authorList>
            <person name="Du Z.-J."/>
            <person name="Ye Y.-Q."/>
            <person name="Zhang X.-Y."/>
        </authorList>
    </citation>
    <scope>NUCLEOTIDE SEQUENCE [LARGE SCALE GENOMIC DNA]</scope>
    <source>
        <strain evidence="6 7">CH-27</strain>
    </source>
</reference>
<evidence type="ECO:0000256" key="4">
    <source>
        <dbReference type="ARBA" id="ARBA00022691"/>
    </source>
</evidence>
<dbReference type="GO" id="GO:0102208">
    <property type="term" value="F:2-polyprenyl-6-hydroxyphenol methylase activity"/>
    <property type="evidence" value="ECO:0007669"/>
    <property type="project" value="UniProtKB-EC"/>
</dbReference>
<keyword evidence="3 5" id="KW-0831">Ubiquinone biosynthesis</keyword>
<evidence type="ECO:0000256" key="1">
    <source>
        <dbReference type="ARBA" id="ARBA00022603"/>
    </source>
</evidence>
<name>A0AAW9RDS0_9GAMM</name>
<dbReference type="InterPro" id="IPR010233">
    <property type="entry name" value="UbiG_MeTrfase"/>
</dbReference>
<comment type="caution">
    <text evidence="6">The sequence shown here is derived from an EMBL/GenBank/DDBJ whole genome shotgun (WGS) entry which is preliminary data.</text>
</comment>
<dbReference type="GO" id="GO:0032259">
    <property type="term" value="P:methylation"/>
    <property type="evidence" value="ECO:0007669"/>
    <property type="project" value="UniProtKB-KW"/>
</dbReference>
<comment type="similarity">
    <text evidence="5">Belongs to the methyltransferase superfamily. UbiG/COQ3 family.</text>
</comment>
<comment type="catalytic activity">
    <reaction evidence="5">
        <text>a 3-demethylubiquinol + S-adenosyl-L-methionine = a ubiquinol + S-adenosyl-L-homocysteine + H(+)</text>
        <dbReference type="Rhea" id="RHEA:44380"/>
        <dbReference type="Rhea" id="RHEA-COMP:9566"/>
        <dbReference type="Rhea" id="RHEA-COMP:10914"/>
        <dbReference type="ChEBI" id="CHEBI:15378"/>
        <dbReference type="ChEBI" id="CHEBI:17976"/>
        <dbReference type="ChEBI" id="CHEBI:57856"/>
        <dbReference type="ChEBI" id="CHEBI:59789"/>
        <dbReference type="ChEBI" id="CHEBI:84422"/>
        <dbReference type="EC" id="2.1.1.64"/>
    </reaction>
</comment>
<dbReference type="AlphaFoldDB" id="A0AAW9RDS0"/>
<organism evidence="6 7">
    <name type="scientific">Elongatibacter sediminis</name>
    <dbReference type="NCBI Taxonomy" id="3119006"/>
    <lineage>
        <taxon>Bacteria</taxon>
        <taxon>Pseudomonadati</taxon>
        <taxon>Pseudomonadota</taxon>
        <taxon>Gammaproteobacteria</taxon>
        <taxon>Chromatiales</taxon>
        <taxon>Wenzhouxiangellaceae</taxon>
        <taxon>Elongatibacter</taxon>
    </lineage>
</organism>
<dbReference type="PANTHER" id="PTHR43464:SF19">
    <property type="entry name" value="UBIQUINONE BIOSYNTHESIS O-METHYLTRANSFERASE, MITOCHONDRIAL"/>
    <property type="match status" value="1"/>
</dbReference>
<sequence>MMVDQRPTNLDESERLRFDNEAAAWWDPAGPFRPLHDLNPARLRYVAERVALDGRTVLDVGCGGGILAEALARQGAKVTGLDIAPSVLAVARLHLLESGLDVDYRQSTIEEFAEQSPASFDVITCMEMLEHVPDPRSVIRAIATRVKPGGHVFVSTLNRTIPAFLLGIVGAEYVARLLPRGTHRYDRFIRPSELAATARQAGLRVRDITGLHYEPVSRTVRTGGHVRINYLAHLQRPHDQ</sequence>
<keyword evidence="7" id="KW-1185">Reference proteome</keyword>
<dbReference type="NCBIfam" id="TIGR01983">
    <property type="entry name" value="UbiG"/>
    <property type="match status" value="1"/>
</dbReference>
<keyword evidence="4 5" id="KW-0949">S-adenosyl-L-methionine</keyword>
<comment type="catalytic activity">
    <reaction evidence="5">
        <text>a 3-(all-trans-polyprenyl)benzene-1,2-diol + S-adenosyl-L-methionine = a 2-methoxy-6-(all-trans-polyprenyl)phenol + S-adenosyl-L-homocysteine + H(+)</text>
        <dbReference type="Rhea" id="RHEA:31411"/>
        <dbReference type="Rhea" id="RHEA-COMP:9550"/>
        <dbReference type="Rhea" id="RHEA-COMP:9551"/>
        <dbReference type="ChEBI" id="CHEBI:15378"/>
        <dbReference type="ChEBI" id="CHEBI:57856"/>
        <dbReference type="ChEBI" id="CHEBI:59789"/>
        <dbReference type="ChEBI" id="CHEBI:62729"/>
        <dbReference type="ChEBI" id="CHEBI:62731"/>
        <dbReference type="EC" id="2.1.1.222"/>
    </reaction>
</comment>
<dbReference type="GO" id="GO:0010420">
    <property type="term" value="F:polyprenyldihydroxybenzoate methyltransferase activity"/>
    <property type="evidence" value="ECO:0007669"/>
    <property type="project" value="InterPro"/>
</dbReference>
<evidence type="ECO:0000256" key="5">
    <source>
        <dbReference type="HAMAP-Rule" id="MF_00472"/>
    </source>
</evidence>
<comment type="pathway">
    <text evidence="5">Cofactor biosynthesis; ubiquinone biosynthesis.</text>
</comment>
<dbReference type="PANTHER" id="PTHR43464">
    <property type="entry name" value="METHYLTRANSFERASE"/>
    <property type="match status" value="1"/>
</dbReference>
<dbReference type="RefSeq" id="WP_354694867.1">
    <property type="nucleotide sequence ID" value="NZ_JAZHOG010000004.1"/>
</dbReference>
<dbReference type="EC" id="2.1.1.64" evidence="5"/>
<dbReference type="GO" id="GO:0061542">
    <property type="term" value="F:3-demethylubiquinol 3-O-methyltransferase activity"/>
    <property type="evidence" value="ECO:0007669"/>
    <property type="project" value="UniProtKB-UniRule"/>
</dbReference>
<dbReference type="Proteomes" id="UP001359886">
    <property type="component" value="Unassembled WGS sequence"/>
</dbReference>
<dbReference type="EMBL" id="JAZHOG010000004">
    <property type="protein sequence ID" value="MEJ8567549.1"/>
    <property type="molecule type" value="Genomic_DNA"/>
</dbReference>
<dbReference type="FunFam" id="3.40.50.150:FF:000028">
    <property type="entry name" value="Ubiquinone biosynthesis O-methyltransferase"/>
    <property type="match status" value="1"/>
</dbReference>
<dbReference type="InterPro" id="IPR029063">
    <property type="entry name" value="SAM-dependent_MTases_sf"/>
</dbReference>
<keyword evidence="1 5" id="KW-0489">Methyltransferase</keyword>
<evidence type="ECO:0000313" key="7">
    <source>
        <dbReference type="Proteomes" id="UP001359886"/>
    </source>
</evidence>
<feature type="binding site" evidence="5">
    <location>
        <position position="126"/>
    </location>
    <ligand>
        <name>S-adenosyl-L-methionine</name>
        <dbReference type="ChEBI" id="CHEBI:59789"/>
    </ligand>
</feature>
<dbReference type="EC" id="2.1.1.222" evidence="5"/>
<dbReference type="HAMAP" id="MF_00472">
    <property type="entry name" value="UbiG"/>
    <property type="match status" value="1"/>
</dbReference>
<protein>
    <recommendedName>
        <fullName evidence="5">Ubiquinone biosynthesis O-methyltransferase</fullName>
    </recommendedName>
    <alternativeName>
        <fullName evidence="5">2-polyprenyl-6-hydroxyphenol methylase</fullName>
        <ecNumber evidence="5">2.1.1.222</ecNumber>
    </alternativeName>
    <alternativeName>
        <fullName evidence="5">3-demethylubiquinone 3-O-methyltransferase</fullName>
        <ecNumber evidence="5">2.1.1.64</ecNumber>
    </alternativeName>
</protein>
<keyword evidence="2 5" id="KW-0808">Transferase</keyword>
<dbReference type="Gene3D" id="3.40.50.150">
    <property type="entry name" value="Vaccinia Virus protein VP39"/>
    <property type="match status" value="1"/>
</dbReference>
<evidence type="ECO:0000256" key="2">
    <source>
        <dbReference type="ARBA" id="ARBA00022679"/>
    </source>
</evidence>
<comment type="function">
    <text evidence="5">O-methyltransferase that catalyzes the 2 O-methylation steps in the ubiquinone biosynthetic pathway.</text>
</comment>
<feature type="binding site" evidence="5">
    <location>
        <position position="82"/>
    </location>
    <ligand>
        <name>S-adenosyl-L-methionine</name>
        <dbReference type="ChEBI" id="CHEBI:59789"/>
    </ligand>
</feature>
<gene>
    <name evidence="5 6" type="primary">ubiG</name>
    <name evidence="6" type="ORF">V3330_07915</name>
</gene>
<dbReference type="Pfam" id="PF13489">
    <property type="entry name" value="Methyltransf_23"/>
    <property type="match status" value="1"/>
</dbReference>
<evidence type="ECO:0000256" key="3">
    <source>
        <dbReference type="ARBA" id="ARBA00022688"/>
    </source>
</evidence>